<keyword evidence="8" id="KW-1185">Reference proteome</keyword>
<evidence type="ECO:0000256" key="3">
    <source>
        <dbReference type="ARBA" id="ARBA00022692"/>
    </source>
</evidence>
<dbReference type="OrthoDB" id="9787815at2"/>
<name>E8RMX8_ASTEC</name>
<feature type="transmembrane region" description="Helical" evidence="6">
    <location>
        <begin position="165"/>
        <end position="188"/>
    </location>
</feature>
<dbReference type="KEGG" id="aex:Astex_0037"/>
<dbReference type="GO" id="GO:0035348">
    <property type="term" value="P:acetyl-CoA transmembrane transport"/>
    <property type="evidence" value="ECO:0007669"/>
    <property type="project" value="InterPro"/>
</dbReference>
<comment type="subcellular location">
    <subcellularLocation>
        <location evidence="1">Membrane</location>
        <topology evidence="1">Multi-pass membrane protein</topology>
    </subcellularLocation>
</comment>
<dbReference type="Pfam" id="PF13000">
    <property type="entry name" value="Acatn"/>
    <property type="match status" value="1"/>
</dbReference>
<dbReference type="RefSeq" id="WP_013477575.1">
    <property type="nucleotide sequence ID" value="NC_014816.1"/>
</dbReference>
<feature type="transmembrane region" description="Helical" evidence="6">
    <location>
        <begin position="123"/>
        <end position="144"/>
    </location>
</feature>
<dbReference type="eggNOG" id="COG2271">
    <property type="taxonomic scope" value="Bacteria"/>
</dbReference>
<feature type="transmembrane region" description="Helical" evidence="6">
    <location>
        <begin position="287"/>
        <end position="308"/>
    </location>
</feature>
<accession>E8RMX8</accession>
<feature type="transmembrane region" description="Helical" evidence="6">
    <location>
        <begin position="27"/>
        <end position="50"/>
    </location>
</feature>
<keyword evidence="2" id="KW-0813">Transport</keyword>
<feature type="transmembrane region" description="Helical" evidence="6">
    <location>
        <begin position="403"/>
        <end position="422"/>
    </location>
</feature>
<keyword evidence="5 6" id="KW-0472">Membrane</keyword>
<organism evidence="7 8">
    <name type="scientific">Asticcacaulis excentricus (strain ATCC 15261 / DSM 4724 / KCTC 12464 / NCIMB 9791 / VKM B-1370 / CB 48)</name>
    <dbReference type="NCBI Taxonomy" id="573065"/>
    <lineage>
        <taxon>Bacteria</taxon>
        <taxon>Pseudomonadati</taxon>
        <taxon>Pseudomonadota</taxon>
        <taxon>Alphaproteobacteria</taxon>
        <taxon>Caulobacterales</taxon>
        <taxon>Caulobacteraceae</taxon>
        <taxon>Asticcacaulis</taxon>
    </lineage>
</organism>
<dbReference type="GO" id="GO:0016020">
    <property type="term" value="C:membrane"/>
    <property type="evidence" value="ECO:0007669"/>
    <property type="project" value="UniProtKB-SubCell"/>
</dbReference>
<keyword evidence="4 6" id="KW-1133">Transmembrane helix</keyword>
<evidence type="ECO:0000256" key="6">
    <source>
        <dbReference type="SAM" id="Phobius"/>
    </source>
</evidence>
<dbReference type="AlphaFoldDB" id="E8RMX8"/>
<dbReference type="SUPFAM" id="SSF103473">
    <property type="entry name" value="MFS general substrate transporter"/>
    <property type="match status" value="1"/>
</dbReference>
<dbReference type="InterPro" id="IPR004752">
    <property type="entry name" value="AmpG_permease/AT-1"/>
</dbReference>
<evidence type="ECO:0000313" key="8">
    <source>
        <dbReference type="Proteomes" id="UP000001492"/>
    </source>
</evidence>
<evidence type="ECO:0000256" key="2">
    <source>
        <dbReference type="ARBA" id="ARBA00022448"/>
    </source>
</evidence>
<dbReference type="NCBIfam" id="TIGR00901">
    <property type="entry name" value="2A0125"/>
    <property type="match status" value="1"/>
</dbReference>
<protein>
    <submittedName>
        <fullName evidence="7">Major facilitator superfamily MFS_1</fullName>
    </submittedName>
</protein>
<feature type="transmembrane region" description="Helical" evidence="6">
    <location>
        <begin position="378"/>
        <end position="396"/>
    </location>
</feature>
<proteinExistence type="predicted"/>
<dbReference type="EMBL" id="CP002395">
    <property type="protein sequence ID" value="ADU11741.1"/>
    <property type="molecule type" value="Genomic_DNA"/>
</dbReference>
<feature type="transmembrane region" description="Helical" evidence="6">
    <location>
        <begin position="242"/>
        <end position="267"/>
    </location>
</feature>
<dbReference type="Proteomes" id="UP000001492">
    <property type="component" value="Chromosome 1"/>
</dbReference>
<sequence length="567" mass="61137">MTTTPPVQPQTKTLWQAVKPFFTRRTLAMICLGFSSGLTLTLIFDTLSIWLREEGLSLEVIAFFSLATFAYSLKFMWAPLVDRVRLPGLTALLGHRRSWMLIMQAVILIGLWTISSLNPQDHLMLMALIAVLLGFMGATQDIVVDAWRIENANSLGTGGQAVLTTAYTWGARVSTFVAGILPLVIAQYYGWRPAYAMMAAMMLIGITGTLLAREGEHIIRPIDYRGLPPHPGTEALEWGVRVLIMLIAASLMGAGLTANITLFQFLFPTTEAYEAAKAIWTSRETGIFLQFPAVIAGLGLLIVACLPLPQMPTRPGAYLRQTFVEPMADFLARYENLAWLILAGICVYRLSDFLLNINGAFYLDMGFDKAVIGEVRKVFGVIMTIIGVTAGGLSMTRLGMKKSLMIGAFACALSNLAYAWLATQGNSIPAFSIALAIDNISGGYAGVVLIAFMSSLISERFAAPQYALLSSVYALPGKLLASQSGRIVEGAARGADSGNLATPFMSYLNTLPAVSFSKPAAALGVSREALGAGYMLFFTFTALVGLVAVGLAFWLIRAGAIKEQGEA</sequence>
<dbReference type="InterPro" id="IPR024371">
    <property type="entry name" value="AcetylCoA_trans_1-like"/>
</dbReference>
<dbReference type="PANTHER" id="PTHR12778">
    <property type="entry name" value="SOLUTE CARRIER FAMILY 33 ACETYL-COA TRANSPORTER -RELATED"/>
    <property type="match status" value="1"/>
</dbReference>
<dbReference type="GO" id="GO:0008521">
    <property type="term" value="F:acetyl-CoA transmembrane transporter activity"/>
    <property type="evidence" value="ECO:0007669"/>
    <property type="project" value="InterPro"/>
</dbReference>
<evidence type="ECO:0000313" key="7">
    <source>
        <dbReference type="EMBL" id="ADU11741.1"/>
    </source>
</evidence>
<feature type="transmembrane region" description="Helical" evidence="6">
    <location>
        <begin position="534"/>
        <end position="556"/>
    </location>
</feature>
<feature type="transmembrane region" description="Helical" evidence="6">
    <location>
        <begin position="337"/>
        <end position="358"/>
    </location>
</feature>
<gene>
    <name evidence="7" type="ordered locus">Astex_0037</name>
</gene>
<evidence type="ECO:0000256" key="4">
    <source>
        <dbReference type="ARBA" id="ARBA00022989"/>
    </source>
</evidence>
<feature type="transmembrane region" description="Helical" evidence="6">
    <location>
        <begin position="98"/>
        <end position="117"/>
    </location>
</feature>
<feature type="transmembrane region" description="Helical" evidence="6">
    <location>
        <begin position="428"/>
        <end position="452"/>
    </location>
</feature>
<dbReference type="PANTHER" id="PTHR12778:SF10">
    <property type="entry name" value="MAJOR FACILITATOR SUPERFAMILY DOMAIN-CONTAINING PROTEIN 3"/>
    <property type="match status" value="1"/>
</dbReference>
<dbReference type="HOGENOM" id="CLU_029352_1_1_5"/>
<dbReference type="STRING" id="573065.Astex_0037"/>
<reference evidence="8" key="1">
    <citation type="submission" date="2010-12" db="EMBL/GenBank/DDBJ databases">
        <title>Complete sequence of chromosome 1 of Asticcacaulis excentricus CB 48.</title>
        <authorList>
            <consortium name="US DOE Joint Genome Institute"/>
            <person name="Lucas S."/>
            <person name="Copeland A."/>
            <person name="Lapidus A."/>
            <person name="Cheng J.-F."/>
            <person name="Bruce D."/>
            <person name="Goodwin L."/>
            <person name="Pitluck S."/>
            <person name="Teshima H."/>
            <person name="Davenport K."/>
            <person name="Detter J.C."/>
            <person name="Han C."/>
            <person name="Tapia R."/>
            <person name="Land M."/>
            <person name="Hauser L."/>
            <person name="Jeffries C."/>
            <person name="Kyrpides N."/>
            <person name="Ivanova N."/>
            <person name="Ovchinnikova G."/>
            <person name="Brun Y.V."/>
            <person name="Woyke T."/>
        </authorList>
    </citation>
    <scope>NUCLEOTIDE SEQUENCE [LARGE SCALE GENOMIC DNA]</scope>
    <source>
        <strain evidence="8">ATCC 15261 / DSM 4724 / KCTC 12464 / NCIMB 9791 / VKM B-1370 / CB 48</strain>
    </source>
</reference>
<keyword evidence="3 6" id="KW-0812">Transmembrane</keyword>
<evidence type="ECO:0000256" key="1">
    <source>
        <dbReference type="ARBA" id="ARBA00004141"/>
    </source>
</evidence>
<dbReference type="InterPro" id="IPR036259">
    <property type="entry name" value="MFS_trans_sf"/>
</dbReference>
<feature type="transmembrane region" description="Helical" evidence="6">
    <location>
        <begin position="56"/>
        <end position="77"/>
    </location>
</feature>
<evidence type="ECO:0000256" key="5">
    <source>
        <dbReference type="ARBA" id="ARBA00023136"/>
    </source>
</evidence>
<dbReference type="Gene3D" id="1.20.1250.20">
    <property type="entry name" value="MFS general substrate transporter like domains"/>
    <property type="match status" value="2"/>
</dbReference>